<keyword evidence="2" id="KW-1185">Reference proteome</keyword>
<proteinExistence type="predicted"/>
<organism evidence="1 2">
    <name type="scientific">Pyxidicoccus parkwayensis</name>
    <dbReference type="NCBI Taxonomy" id="2813578"/>
    <lineage>
        <taxon>Bacteria</taxon>
        <taxon>Pseudomonadati</taxon>
        <taxon>Myxococcota</taxon>
        <taxon>Myxococcia</taxon>
        <taxon>Myxococcales</taxon>
        <taxon>Cystobacterineae</taxon>
        <taxon>Myxococcaceae</taxon>
        <taxon>Pyxidicoccus</taxon>
    </lineage>
</organism>
<gene>
    <name evidence="1" type="ORF">JY651_23260</name>
</gene>
<dbReference type="Proteomes" id="UP000662747">
    <property type="component" value="Chromosome"/>
</dbReference>
<evidence type="ECO:0008006" key="3">
    <source>
        <dbReference type="Google" id="ProtNLM"/>
    </source>
</evidence>
<dbReference type="SUPFAM" id="SSF82171">
    <property type="entry name" value="DPP6 N-terminal domain-like"/>
    <property type="match status" value="1"/>
</dbReference>
<dbReference type="PROSITE" id="PS51257">
    <property type="entry name" value="PROKAR_LIPOPROTEIN"/>
    <property type="match status" value="1"/>
</dbReference>
<accession>A0ABX7PAX4</accession>
<evidence type="ECO:0000313" key="2">
    <source>
        <dbReference type="Proteomes" id="UP000662747"/>
    </source>
</evidence>
<protein>
    <recommendedName>
        <fullName evidence="3">Lipoprotein</fullName>
    </recommendedName>
</protein>
<dbReference type="RefSeq" id="WP_206729168.1">
    <property type="nucleotide sequence ID" value="NZ_CP071090.1"/>
</dbReference>
<evidence type="ECO:0000313" key="1">
    <source>
        <dbReference type="EMBL" id="QSQ27649.1"/>
    </source>
</evidence>
<dbReference type="EMBL" id="CP071090">
    <property type="protein sequence ID" value="QSQ27649.1"/>
    <property type="molecule type" value="Genomic_DNA"/>
</dbReference>
<reference evidence="1 2" key="1">
    <citation type="submission" date="2021-02" db="EMBL/GenBank/DDBJ databases">
        <title>De Novo genome assembly of isolated myxobacteria.</title>
        <authorList>
            <person name="Stevens D.C."/>
        </authorList>
    </citation>
    <scope>NUCLEOTIDE SEQUENCE [LARGE SCALE GENOMIC DNA]</scope>
    <source>
        <strain evidence="2">SCPEA02</strain>
    </source>
</reference>
<sequence>MRLTVIHQGQALFFEAPGPASAAVPLPANTLAACAGEDEVCLLRASGEVQRLTTDGTVTTLRRVELPVDLELAAISGNGALVLVSTRSGKSCRVLREEQGQWMPVDTPEWFRGVNGLSCAADGQSFAYAYVTEQPYSEDGSYGHPLAGVAVFSANGAVLAEEWDVRERFEEPPRVRLAWGLGGEPLVESRAYTAQGDGDVSGHWGRSVGGPLRSGPGDVPLCDAEAPPELYDVHSARAGLPTVSPDGDRAGALDMNGDAWVFERSSRRRCRMASDAIAIDLRKPSLLGWVTRERVWRREPPSSFEWEAVS</sequence>
<name>A0ABX7PAX4_9BACT</name>